<organism evidence="1 2">
    <name type="scientific">Monosporascus ibericus</name>
    <dbReference type="NCBI Taxonomy" id="155417"/>
    <lineage>
        <taxon>Eukaryota</taxon>
        <taxon>Fungi</taxon>
        <taxon>Dikarya</taxon>
        <taxon>Ascomycota</taxon>
        <taxon>Pezizomycotina</taxon>
        <taxon>Sordariomycetes</taxon>
        <taxon>Xylariomycetidae</taxon>
        <taxon>Xylariales</taxon>
        <taxon>Xylariales incertae sedis</taxon>
        <taxon>Monosporascus</taxon>
    </lineage>
</organism>
<accession>A0A4Q4TYN5</accession>
<dbReference type="AlphaFoldDB" id="A0A4Q4TYN5"/>
<keyword evidence="2" id="KW-1185">Reference proteome</keyword>
<dbReference type="EMBL" id="QJNU01000013">
    <property type="protein sequence ID" value="RYP10763.1"/>
    <property type="molecule type" value="Genomic_DNA"/>
</dbReference>
<dbReference type="Proteomes" id="UP000293360">
    <property type="component" value="Unassembled WGS sequence"/>
</dbReference>
<reference evidence="1 2" key="1">
    <citation type="submission" date="2018-06" db="EMBL/GenBank/DDBJ databases">
        <title>Complete Genomes of Monosporascus.</title>
        <authorList>
            <person name="Robinson A.J."/>
            <person name="Natvig D.O."/>
        </authorList>
    </citation>
    <scope>NUCLEOTIDE SEQUENCE [LARGE SCALE GENOMIC DNA]</scope>
    <source>
        <strain evidence="1 2">CBS 110550</strain>
    </source>
</reference>
<gene>
    <name evidence="1" type="ORF">DL764_000459</name>
</gene>
<dbReference type="STRING" id="155417.A0A4Q4TYN5"/>
<sequence length="166" mass="17333">MSASWPRTRISLTPSRAKNPFGVDEGEMLLAFEAAMIQGWPGNEEGLAGIGDGQLVLGLEPREMAVAMGEPADMSDAYWLHDARLAPVRTELDAIAADPGSQQKQDGAGAFLASLAGKPEEEVLAALGAHIAGRTARILSTQADGIKLDEASVASYGVDSMIGVEL</sequence>
<name>A0A4Q4TYN5_9PEZI</name>
<protein>
    <submittedName>
        <fullName evidence="1">Uncharacterized protein</fullName>
    </submittedName>
</protein>
<dbReference type="OrthoDB" id="329835at2759"/>
<evidence type="ECO:0000313" key="1">
    <source>
        <dbReference type="EMBL" id="RYP10763.1"/>
    </source>
</evidence>
<evidence type="ECO:0000313" key="2">
    <source>
        <dbReference type="Proteomes" id="UP000293360"/>
    </source>
</evidence>
<comment type="caution">
    <text evidence="1">The sequence shown here is derived from an EMBL/GenBank/DDBJ whole genome shotgun (WGS) entry which is preliminary data.</text>
</comment>
<proteinExistence type="predicted"/>